<name>W7YM41_9BACL</name>
<organism evidence="1 2">
    <name type="scientific">Paenibacillus pini JCM 16418</name>
    <dbReference type="NCBI Taxonomy" id="1236976"/>
    <lineage>
        <taxon>Bacteria</taxon>
        <taxon>Bacillati</taxon>
        <taxon>Bacillota</taxon>
        <taxon>Bacilli</taxon>
        <taxon>Bacillales</taxon>
        <taxon>Paenibacillaceae</taxon>
        <taxon>Paenibacillus</taxon>
    </lineage>
</organism>
<dbReference type="AlphaFoldDB" id="W7YM41"/>
<dbReference type="Proteomes" id="UP000019364">
    <property type="component" value="Unassembled WGS sequence"/>
</dbReference>
<gene>
    <name evidence="1" type="ORF">JCM16418_2719</name>
</gene>
<sequence length="79" mass="8849">MLVHMNLIEYNAEFLFESGGTIIYGVKFIYRLFCRPKVNRATCACPNPSANLVGVMQAGAKPKGIGFPMSFFVLIFLKR</sequence>
<proteinExistence type="predicted"/>
<protein>
    <submittedName>
        <fullName evidence="1">Uncharacterized protein</fullName>
    </submittedName>
</protein>
<dbReference type="EMBL" id="BAVZ01000007">
    <property type="protein sequence ID" value="GAF08633.1"/>
    <property type="molecule type" value="Genomic_DNA"/>
</dbReference>
<comment type="caution">
    <text evidence="1">The sequence shown here is derived from an EMBL/GenBank/DDBJ whole genome shotgun (WGS) entry which is preliminary data.</text>
</comment>
<keyword evidence="2" id="KW-1185">Reference proteome</keyword>
<dbReference type="STRING" id="1236976.JCM16418_2719"/>
<evidence type="ECO:0000313" key="2">
    <source>
        <dbReference type="Proteomes" id="UP000019364"/>
    </source>
</evidence>
<evidence type="ECO:0000313" key="1">
    <source>
        <dbReference type="EMBL" id="GAF08633.1"/>
    </source>
</evidence>
<reference evidence="1 2" key="1">
    <citation type="journal article" date="2014" name="Genome Announc.">
        <title>Draft Genome Sequence of Paenibacillus pini JCM 16418T, Isolated from the Rhizosphere of Pine Tree.</title>
        <authorList>
            <person name="Yuki M."/>
            <person name="Oshima K."/>
            <person name="Suda W."/>
            <person name="Oshida Y."/>
            <person name="Kitamura K."/>
            <person name="Iida Y."/>
            <person name="Hattori M."/>
            <person name="Ohkuma M."/>
        </authorList>
    </citation>
    <scope>NUCLEOTIDE SEQUENCE [LARGE SCALE GENOMIC DNA]</scope>
    <source>
        <strain evidence="1 2">JCM 16418</strain>
    </source>
</reference>
<accession>W7YM41</accession>